<feature type="region of interest" description="Disordered" evidence="1">
    <location>
        <begin position="235"/>
        <end position="261"/>
    </location>
</feature>
<name>A0A645EYQ4_9ZZZZ</name>
<comment type="caution">
    <text evidence="2">The sequence shown here is derived from an EMBL/GenBank/DDBJ whole genome shotgun (WGS) entry which is preliminary data.</text>
</comment>
<sequence>MRGKANPAYVFDQFRQIPFAAQLLELSGERVPSNQKRALRCQHFGGEFFRKRHSRFSQHGGGGSGFIIKRNRGKIAFDVLRKYGDVKEVGEFVAVRHGTEGDPAPGFFRHIGSLPVEGDFSNFAGCERSVPMRRGEGRAAGNRNLPRRFDLRILLAVVGEEHGFRHPLSGVIVVFATGEMLRTSADAGEERRERIAKIVPQRRRIIETPQPGAVRVRPGCGNITRREILQRRNRGRKIGVQPEKRPDPIHSIETPGTETAFDPELFHRRRHRIDRSVPDSVFFRDVPVGALVP</sequence>
<proteinExistence type="predicted"/>
<organism evidence="2">
    <name type="scientific">bioreactor metagenome</name>
    <dbReference type="NCBI Taxonomy" id="1076179"/>
    <lineage>
        <taxon>unclassified sequences</taxon>
        <taxon>metagenomes</taxon>
        <taxon>ecological metagenomes</taxon>
    </lineage>
</organism>
<dbReference type="EMBL" id="VSSQ01053121">
    <property type="protein sequence ID" value="MPN07161.1"/>
    <property type="molecule type" value="Genomic_DNA"/>
</dbReference>
<protein>
    <submittedName>
        <fullName evidence="2">Uncharacterized protein</fullName>
    </submittedName>
</protein>
<evidence type="ECO:0000256" key="1">
    <source>
        <dbReference type="SAM" id="MobiDB-lite"/>
    </source>
</evidence>
<dbReference type="AlphaFoldDB" id="A0A645EYQ4"/>
<reference evidence="2" key="1">
    <citation type="submission" date="2019-08" db="EMBL/GenBank/DDBJ databases">
        <authorList>
            <person name="Kucharzyk K."/>
            <person name="Murdoch R.W."/>
            <person name="Higgins S."/>
            <person name="Loffler F."/>
        </authorList>
    </citation>
    <scope>NUCLEOTIDE SEQUENCE</scope>
</reference>
<accession>A0A645EYQ4</accession>
<evidence type="ECO:0000313" key="2">
    <source>
        <dbReference type="EMBL" id="MPN07161.1"/>
    </source>
</evidence>
<gene>
    <name evidence="2" type="ORF">SDC9_154427</name>
</gene>